<dbReference type="AlphaFoldDB" id="A0AAD5JD17"/>
<proteinExistence type="inferred from homology"/>
<dbReference type="PROSITE" id="PS51797">
    <property type="entry name" value="TCTP_3"/>
    <property type="match status" value="1"/>
</dbReference>
<protein>
    <recommendedName>
        <fullName evidence="4">TCTP domain-containing protein</fullName>
    </recommendedName>
</protein>
<sequence>MLVYQDLLTGDELLSDSFPYKEIENGILWEVDGKWVVQGAVDVDIGANPSAEGADEGEGVDDQSVKVVDIVDTFRLQEQPPFDKKQFVGFIKKLIKSLTPKLDAEQQEKFKKNIEGATKFLLSKLSDLQFFVGESMHDDACLVFAYYKEGATDPTFLYFAHALKEISFYSLNSVDTIIRGF</sequence>
<dbReference type="PRINTS" id="PR01653">
    <property type="entry name" value="TCTPROTEIN"/>
</dbReference>
<evidence type="ECO:0000256" key="3">
    <source>
        <dbReference type="PROSITE-ProRule" id="PRU01133"/>
    </source>
</evidence>
<comment type="subcellular location">
    <subcellularLocation>
        <location evidence="1">Cytoplasm</location>
    </subcellularLocation>
</comment>
<dbReference type="PANTHER" id="PTHR11991:SF0">
    <property type="entry name" value="TRANSLATIONALLY-CONTROLLED TUMOR PROTEIN"/>
    <property type="match status" value="1"/>
</dbReference>
<evidence type="ECO:0000313" key="5">
    <source>
        <dbReference type="EMBL" id="KAI9194943.1"/>
    </source>
</evidence>
<evidence type="ECO:0000259" key="4">
    <source>
        <dbReference type="PROSITE" id="PS51797"/>
    </source>
</evidence>
<feature type="domain" description="TCTP" evidence="4">
    <location>
        <begin position="1"/>
        <end position="168"/>
    </location>
</feature>
<accession>A0AAD5JD17</accession>
<keyword evidence="6" id="KW-1185">Reference proteome</keyword>
<dbReference type="SUPFAM" id="SSF51316">
    <property type="entry name" value="Mss4-like"/>
    <property type="match status" value="1"/>
</dbReference>
<dbReference type="PROSITE" id="PS01003">
    <property type="entry name" value="TCTP_2"/>
    <property type="match status" value="1"/>
</dbReference>
<keyword evidence="2" id="KW-0963">Cytoplasm</keyword>
<dbReference type="InterPro" id="IPR018105">
    <property type="entry name" value="Translational_control_tumour_p"/>
</dbReference>
<dbReference type="Proteomes" id="UP001064489">
    <property type="component" value="Chromosome 1"/>
</dbReference>
<dbReference type="GO" id="GO:0032502">
    <property type="term" value="P:developmental process"/>
    <property type="evidence" value="ECO:0007669"/>
    <property type="project" value="UniProtKB-ARBA"/>
</dbReference>
<evidence type="ECO:0000313" key="6">
    <source>
        <dbReference type="Proteomes" id="UP001064489"/>
    </source>
</evidence>
<dbReference type="GO" id="GO:0005509">
    <property type="term" value="F:calcium ion binding"/>
    <property type="evidence" value="ECO:0007669"/>
    <property type="project" value="TreeGrafter"/>
</dbReference>
<gene>
    <name evidence="5" type="ORF">LWI28_010326</name>
</gene>
<dbReference type="EMBL" id="JAJSOW010000003">
    <property type="protein sequence ID" value="KAI9194943.1"/>
    <property type="molecule type" value="Genomic_DNA"/>
</dbReference>
<dbReference type="InterPro" id="IPR011323">
    <property type="entry name" value="Mss4/transl-control_tumour"/>
</dbReference>
<dbReference type="GO" id="GO:0005737">
    <property type="term" value="C:cytoplasm"/>
    <property type="evidence" value="ECO:0007669"/>
    <property type="project" value="UniProtKB-SubCell"/>
</dbReference>
<dbReference type="Pfam" id="PF00838">
    <property type="entry name" value="TCTP"/>
    <property type="match status" value="1"/>
</dbReference>
<name>A0AAD5JD17_ACENE</name>
<dbReference type="FunFam" id="2.170.150.10:FF:000003">
    <property type="entry name" value="Translationally-controlled tumor protein homolog"/>
    <property type="match status" value="1"/>
</dbReference>
<comment type="similarity">
    <text evidence="3">Belongs to the TCTP family.</text>
</comment>
<dbReference type="Gene3D" id="2.170.150.10">
    <property type="entry name" value="Metal Binding Protein, Guanine Nucleotide Exchange Factor, Chain A"/>
    <property type="match status" value="1"/>
</dbReference>
<evidence type="ECO:0000256" key="2">
    <source>
        <dbReference type="ARBA" id="ARBA00022490"/>
    </source>
</evidence>
<dbReference type="PROSITE" id="PS01002">
    <property type="entry name" value="TCTP_1"/>
    <property type="match status" value="1"/>
</dbReference>
<dbReference type="PANTHER" id="PTHR11991">
    <property type="entry name" value="TRANSLATIONALLY CONTROLLED TUMOR PROTEIN-RELATED"/>
    <property type="match status" value="1"/>
</dbReference>
<dbReference type="InterPro" id="IPR034737">
    <property type="entry name" value="TCTP"/>
</dbReference>
<reference evidence="5" key="2">
    <citation type="submission" date="2023-02" db="EMBL/GenBank/DDBJ databases">
        <authorList>
            <person name="Swenson N.G."/>
            <person name="Wegrzyn J.L."/>
            <person name="Mcevoy S.L."/>
        </authorList>
    </citation>
    <scope>NUCLEOTIDE SEQUENCE</scope>
    <source>
        <strain evidence="5">91603</strain>
        <tissue evidence="5">Leaf</tissue>
    </source>
</reference>
<comment type="caution">
    <text evidence="5">The sequence shown here is derived from an EMBL/GenBank/DDBJ whole genome shotgun (WGS) entry which is preliminary data.</text>
</comment>
<organism evidence="5 6">
    <name type="scientific">Acer negundo</name>
    <name type="common">Box elder</name>
    <dbReference type="NCBI Taxonomy" id="4023"/>
    <lineage>
        <taxon>Eukaryota</taxon>
        <taxon>Viridiplantae</taxon>
        <taxon>Streptophyta</taxon>
        <taxon>Embryophyta</taxon>
        <taxon>Tracheophyta</taxon>
        <taxon>Spermatophyta</taxon>
        <taxon>Magnoliopsida</taxon>
        <taxon>eudicotyledons</taxon>
        <taxon>Gunneridae</taxon>
        <taxon>Pentapetalae</taxon>
        <taxon>rosids</taxon>
        <taxon>malvids</taxon>
        <taxon>Sapindales</taxon>
        <taxon>Sapindaceae</taxon>
        <taxon>Hippocastanoideae</taxon>
        <taxon>Acereae</taxon>
        <taxon>Acer</taxon>
    </lineage>
</organism>
<dbReference type="InterPro" id="IPR018103">
    <property type="entry name" value="Translation_control_tumour_CS"/>
</dbReference>
<dbReference type="InterPro" id="IPR011057">
    <property type="entry name" value="Mss4-like_sf"/>
</dbReference>
<evidence type="ECO:0000256" key="1">
    <source>
        <dbReference type="ARBA" id="ARBA00004496"/>
    </source>
</evidence>
<reference evidence="5" key="1">
    <citation type="journal article" date="2022" name="Plant J.">
        <title>Strategies of tolerance reflected in two North American maple genomes.</title>
        <authorList>
            <person name="McEvoy S.L."/>
            <person name="Sezen U.U."/>
            <person name="Trouern-Trend A."/>
            <person name="McMahon S.M."/>
            <person name="Schaberg P.G."/>
            <person name="Yang J."/>
            <person name="Wegrzyn J.L."/>
            <person name="Swenson N.G."/>
        </authorList>
    </citation>
    <scope>NUCLEOTIDE SEQUENCE</scope>
    <source>
        <strain evidence="5">91603</strain>
    </source>
</reference>